<organism evidence="4 5">
    <name type="scientific">Extremus antarcticus</name>
    <dbReference type="NCBI Taxonomy" id="702011"/>
    <lineage>
        <taxon>Eukaryota</taxon>
        <taxon>Fungi</taxon>
        <taxon>Dikarya</taxon>
        <taxon>Ascomycota</taxon>
        <taxon>Pezizomycotina</taxon>
        <taxon>Dothideomycetes</taxon>
        <taxon>Dothideomycetidae</taxon>
        <taxon>Mycosphaerellales</taxon>
        <taxon>Extremaceae</taxon>
        <taxon>Extremus</taxon>
    </lineage>
</organism>
<feature type="domain" description="Rho-GAP" evidence="3">
    <location>
        <begin position="325"/>
        <end position="537"/>
    </location>
</feature>
<sequence>MPRQAKPKPADLTINANVAPASTRGNATPDPKSSPMNLQGIDLSSFGGDIGMDIESLPPLPQSPPIPPSPGLHKREHSASGTNGVKSRTKSEAETRDQRSLRQVKDDEDFRPSSSSMSKIYHLRKNPGSTPELSLVGSKENARKQSNEGSIAPTDIRPQPSPHRSEDGVSVRRKDKNFRNPLARSKSIRRDSHSKTKPNGIPTFDQPPKTAPLASNGQAALDMGFFKGKGHDRRGKSAERAAASESDENAAPASRAGNNNGRSFVSGSKNVMSKAVSGGGSLFSRLGKVGRSGSSTAKEIPDNEYVSRVINLPLVEQTRATRISKDLDGCRDKTEFWMPALPWRCIDYLNQNCESEGLYRVPGSGPQVKHWQRRFDTELDINLLDERELYDPNNIGSMLKSWLRELPSEIMPKQLQQSLAAELAAGNRDYQKPNQPVPQKLRDALSHLPPFNYYLLFAITCHLSLLLSHTDKNKMDIHNLSICIGPCLELERWLFGFLVGDWRNCWQGCFTEKEYLAAEKAHHEGREYVVPQMPTIADQQARAQTQEPEHDQYEDDEDESLEVGNEDRILHSSGTGRTSDHSRGASTQGSRYEDARSAPHSPQRATATENTRPDVFQTPRASSKYAVGSGSTSNPNGRQMTNMEQHRPHTAGKQSESNSSSAAATPRQPHSRSQSEYQLSPVKPSSPVDFPFSFRES</sequence>
<dbReference type="InterPro" id="IPR000198">
    <property type="entry name" value="RhoGAP_dom"/>
</dbReference>
<keyword evidence="5" id="KW-1185">Reference proteome</keyword>
<dbReference type="AlphaFoldDB" id="A0AAJ0DE20"/>
<feature type="compositionally biased region" description="Low complexity" evidence="2">
    <location>
        <begin position="240"/>
        <end position="254"/>
    </location>
</feature>
<dbReference type="SMART" id="SM00324">
    <property type="entry name" value="RhoGAP"/>
    <property type="match status" value="1"/>
</dbReference>
<dbReference type="GO" id="GO:0007165">
    <property type="term" value="P:signal transduction"/>
    <property type="evidence" value="ECO:0007669"/>
    <property type="project" value="InterPro"/>
</dbReference>
<proteinExistence type="predicted"/>
<dbReference type="PANTHER" id="PTHR23176:SF125">
    <property type="entry name" value="GTPASE ACTIVATOR (BEM2), PUTATIVE (AFU_ORTHOLOGUE AFUA_7G04450)-RELATED"/>
    <property type="match status" value="1"/>
</dbReference>
<evidence type="ECO:0000256" key="2">
    <source>
        <dbReference type="SAM" id="MobiDB-lite"/>
    </source>
</evidence>
<comment type="caution">
    <text evidence="4">The sequence shown here is derived from an EMBL/GenBank/DDBJ whole genome shotgun (WGS) entry which is preliminary data.</text>
</comment>
<feature type="compositionally biased region" description="Polar residues" evidence="2">
    <location>
        <begin position="629"/>
        <end position="643"/>
    </location>
</feature>
<evidence type="ECO:0000256" key="1">
    <source>
        <dbReference type="ARBA" id="ARBA00022468"/>
    </source>
</evidence>
<dbReference type="PANTHER" id="PTHR23176">
    <property type="entry name" value="RHO/RAC/CDC GTPASE-ACTIVATING PROTEIN"/>
    <property type="match status" value="1"/>
</dbReference>
<dbReference type="SUPFAM" id="SSF48350">
    <property type="entry name" value="GTPase activation domain, GAP"/>
    <property type="match status" value="1"/>
</dbReference>
<dbReference type="EMBL" id="JAWDJX010000050">
    <property type="protein sequence ID" value="KAK3048350.1"/>
    <property type="molecule type" value="Genomic_DNA"/>
</dbReference>
<reference evidence="4" key="1">
    <citation type="submission" date="2023-04" db="EMBL/GenBank/DDBJ databases">
        <title>Black Yeasts Isolated from many extreme environments.</title>
        <authorList>
            <person name="Coleine C."/>
            <person name="Stajich J.E."/>
            <person name="Selbmann L."/>
        </authorList>
    </citation>
    <scope>NUCLEOTIDE SEQUENCE</scope>
    <source>
        <strain evidence="4">CCFEE 5312</strain>
    </source>
</reference>
<evidence type="ECO:0000259" key="3">
    <source>
        <dbReference type="PROSITE" id="PS50238"/>
    </source>
</evidence>
<feature type="compositionally biased region" description="Acidic residues" evidence="2">
    <location>
        <begin position="552"/>
        <end position="561"/>
    </location>
</feature>
<gene>
    <name evidence="4" type="ORF">LTR09_010343</name>
</gene>
<accession>A0AAJ0DE20</accession>
<dbReference type="PROSITE" id="PS50238">
    <property type="entry name" value="RHOGAP"/>
    <property type="match status" value="1"/>
</dbReference>
<keyword evidence="1" id="KW-0343">GTPase activation</keyword>
<feature type="region of interest" description="Disordered" evidence="2">
    <location>
        <begin position="1"/>
        <end position="266"/>
    </location>
</feature>
<feature type="compositionally biased region" description="Pro residues" evidence="2">
    <location>
        <begin position="58"/>
        <end position="70"/>
    </location>
</feature>
<feature type="region of interest" description="Disordered" evidence="2">
    <location>
        <begin position="538"/>
        <end position="697"/>
    </location>
</feature>
<dbReference type="InterPro" id="IPR008936">
    <property type="entry name" value="Rho_GTPase_activation_prot"/>
</dbReference>
<dbReference type="CDD" id="cd00159">
    <property type="entry name" value="RhoGAP"/>
    <property type="match status" value="1"/>
</dbReference>
<dbReference type="Pfam" id="PF00620">
    <property type="entry name" value="RhoGAP"/>
    <property type="match status" value="1"/>
</dbReference>
<feature type="compositionally biased region" description="Basic and acidic residues" evidence="2">
    <location>
        <begin position="89"/>
        <end position="111"/>
    </location>
</feature>
<evidence type="ECO:0000313" key="5">
    <source>
        <dbReference type="Proteomes" id="UP001271007"/>
    </source>
</evidence>
<dbReference type="Gene3D" id="1.10.555.10">
    <property type="entry name" value="Rho GTPase activation protein"/>
    <property type="match status" value="1"/>
</dbReference>
<feature type="compositionally biased region" description="Polar residues" evidence="2">
    <location>
        <begin position="256"/>
        <end position="266"/>
    </location>
</feature>
<feature type="compositionally biased region" description="Polar residues" evidence="2">
    <location>
        <begin position="652"/>
        <end position="663"/>
    </location>
</feature>
<feature type="compositionally biased region" description="Basic and acidic residues" evidence="2">
    <location>
        <begin position="163"/>
        <end position="172"/>
    </location>
</feature>
<dbReference type="GO" id="GO:0005096">
    <property type="term" value="F:GTPase activator activity"/>
    <property type="evidence" value="ECO:0007669"/>
    <property type="project" value="UniProtKB-KW"/>
</dbReference>
<evidence type="ECO:0000313" key="4">
    <source>
        <dbReference type="EMBL" id="KAK3048350.1"/>
    </source>
</evidence>
<dbReference type="GO" id="GO:0005938">
    <property type="term" value="C:cell cortex"/>
    <property type="evidence" value="ECO:0007669"/>
    <property type="project" value="UniProtKB-ARBA"/>
</dbReference>
<dbReference type="InterPro" id="IPR050729">
    <property type="entry name" value="Rho-GAP"/>
</dbReference>
<name>A0AAJ0DE20_9PEZI</name>
<protein>
    <recommendedName>
        <fullName evidence="3">Rho-GAP domain-containing protein</fullName>
    </recommendedName>
</protein>
<dbReference type="Proteomes" id="UP001271007">
    <property type="component" value="Unassembled WGS sequence"/>
</dbReference>